<sequence>MRNIFVDGYNVINSWPKLNNIKNYSLETARQSLIETLSNYSVYKGYKVFIVFDAHMVSGSLEKKEKINKNVVVVFTKENETADSFIERTVNNIGRKNEVFVVTSDSLEQQVTFQRGAVRMSSIEFYHEVNNVENHIKSKIEKKYHEQRNTLEDSIKEDVLEVLEKIRKSD</sequence>
<comment type="caution">
    <text evidence="1">The sequence shown here is derived from an EMBL/GenBank/DDBJ whole genome shotgun (WGS) entry which is preliminary data.</text>
</comment>
<dbReference type="EMBL" id="LITQ01000001">
    <property type="protein sequence ID" value="OAA94793.1"/>
    <property type="molecule type" value="Genomic_DNA"/>
</dbReference>
<gene>
    <name evidence="2" type="ORF">CLCOS_22490</name>
    <name evidence="1" type="ORF">WX73_01199</name>
</gene>
<dbReference type="CDD" id="cd10912">
    <property type="entry name" value="PIN_YacP-like"/>
    <property type="match status" value="1"/>
</dbReference>
<dbReference type="Pfam" id="PF05991">
    <property type="entry name" value="NYN_YacP"/>
    <property type="match status" value="1"/>
</dbReference>
<dbReference type="RefSeq" id="WP_063599795.1">
    <property type="nucleotide sequence ID" value="NZ_LITQ01000001.1"/>
</dbReference>
<organism evidence="1 3">
    <name type="scientific">Clostridium coskatii</name>
    <dbReference type="NCBI Taxonomy" id="1705578"/>
    <lineage>
        <taxon>Bacteria</taxon>
        <taxon>Bacillati</taxon>
        <taxon>Bacillota</taxon>
        <taxon>Clostridia</taxon>
        <taxon>Eubacteriales</taxon>
        <taxon>Clostridiaceae</taxon>
        <taxon>Clostridium</taxon>
    </lineage>
</organism>
<reference evidence="2 4" key="2">
    <citation type="journal article" date="2016" name="Front. Microbiol.">
        <title>Industrial Acetogenic Biocatalysts: A Comparative Metabolic and Genomic Analysis.</title>
        <authorList>
            <person name="Bengelsdorf F."/>
            <person name="Poehlein A."/>
            <person name="Sonja S."/>
            <person name="Erz C."/>
            <person name="Hummel T."/>
            <person name="Hoffmeister S."/>
            <person name="Daniel R."/>
            <person name="Durre P."/>
        </authorList>
    </citation>
    <scope>NUCLEOTIDE SEQUENCE [LARGE SCALE GENOMIC DNA]</scope>
    <source>
        <strain evidence="2 4">PTA-10522</strain>
    </source>
</reference>
<reference evidence="1 3" key="1">
    <citation type="journal article" date="2015" name="Biotechnol. Bioeng.">
        <title>Genome sequence and phenotypic characterization of Caulobacter segnis.</title>
        <authorList>
            <person name="Patel S."/>
            <person name="Fletcher B."/>
            <person name="Scott D.C."/>
            <person name="Ely B."/>
        </authorList>
    </citation>
    <scope>NUCLEOTIDE SEQUENCE [LARGE SCALE GENOMIC DNA]</scope>
    <source>
        <strain evidence="1 3">PS02</strain>
    </source>
</reference>
<keyword evidence="4" id="KW-1185">Reference proteome</keyword>
<evidence type="ECO:0000313" key="3">
    <source>
        <dbReference type="Proteomes" id="UP000077384"/>
    </source>
</evidence>
<dbReference type="EMBL" id="LROR01000050">
    <property type="protein sequence ID" value="OBR93849.1"/>
    <property type="molecule type" value="Genomic_DNA"/>
</dbReference>
<dbReference type="PANTHER" id="PTHR34547:SF1">
    <property type="entry name" value="YACP-LIKE NYN DOMAIN PROTEIN"/>
    <property type="match status" value="1"/>
</dbReference>
<proteinExistence type="predicted"/>
<dbReference type="PANTHER" id="PTHR34547">
    <property type="entry name" value="YACP-LIKE NYN DOMAIN PROTEIN"/>
    <property type="match status" value="1"/>
</dbReference>
<dbReference type="InterPro" id="IPR010298">
    <property type="entry name" value="YacP-like"/>
</dbReference>
<protein>
    <submittedName>
        <fullName evidence="1">YacP-like NYN domain protein</fullName>
    </submittedName>
</protein>
<evidence type="ECO:0000313" key="4">
    <source>
        <dbReference type="Proteomes" id="UP000093694"/>
    </source>
</evidence>
<name>A0A166UCI1_9CLOT</name>
<dbReference type="Proteomes" id="UP000093694">
    <property type="component" value="Unassembled WGS sequence"/>
</dbReference>
<dbReference type="AlphaFoldDB" id="A0A166UCI1"/>
<evidence type="ECO:0000313" key="1">
    <source>
        <dbReference type="EMBL" id="OAA94793.1"/>
    </source>
</evidence>
<evidence type="ECO:0000313" key="2">
    <source>
        <dbReference type="EMBL" id="OBR93849.1"/>
    </source>
</evidence>
<accession>A0A166UCI1</accession>
<dbReference type="Proteomes" id="UP000077384">
    <property type="component" value="Unassembled WGS sequence"/>
</dbReference>
<dbReference type="PATRIC" id="fig|1705578.3.peg.15"/>